<dbReference type="InterPro" id="IPR004358">
    <property type="entry name" value="Sig_transdc_His_kin-like_C"/>
</dbReference>
<evidence type="ECO:0000313" key="12">
    <source>
        <dbReference type="Proteomes" id="UP000293172"/>
    </source>
</evidence>
<dbReference type="Gene3D" id="3.30.565.10">
    <property type="entry name" value="Histidine kinase-like ATPase, C-terminal domain"/>
    <property type="match status" value="1"/>
</dbReference>
<keyword evidence="4" id="KW-0808">Transferase</keyword>
<evidence type="ECO:0000313" key="11">
    <source>
        <dbReference type="Proteomes" id="UP000291334"/>
    </source>
</evidence>
<proteinExistence type="predicted"/>
<dbReference type="InterPro" id="IPR003594">
    <property type="entry name" value="HATPase_dom"/>
</dbReference>
<evidence type="ECO:0000256" key="2">
    <source>
        <dbReference type="ARBA" id="ARBA00012438"/>
    </source>
</evidence>
<dbReference type="PANTHER" id="PTHR43711:SF28">
    <property type="entry name" value="SENSOR HISTIDINE KINASE YXDK"/>
    <property type="match status" value="1"/>
</dbReference>
<dbReference type="Pfam" id="PF00512">
    <property type="entry name" value="HisKA"/>
    <property type="match status" value="1"/>
</dbReference>
<keyword evidence="11" id="KW-1185">Reference proteome</keyword>
<dbReference type="Proteomes" id="UP000291334">
    <property type="component" value="Unassembled WGS sequence"/>
</dbReference>
<dbReference type="SMART" id="SM00388">
    <property type="entry name" value="HisKA"/>
    <property type="match status" value="1"/>
</dbReference>
<dbReference type="OrthoDB" id="9806130at2"/>
<dbReference type="PRINTS" id="PR00344">
    <property type="entry name" value="BCTRLSENSOR"/>
</dbReference>
<gene>
    <name evidence="10" type="ORF">DNK34_03535</name>
    <name evidence="9" type="ORF">DNK44_05840</name>
</gene>
<dbReference type="PROSITE" id="PS50109">
    <property type="entry name" value="HIS_KIN"/>
    <property type="match status" value="1"/>
</dbReference>
<keyword evidence="6" id="KW-0902">Two-component regulatory system</keyword>
<evidence type="ECO:0000256" key="4">
    <source>
        <dbReference type="ARBA" id="ARBA00022679"/>
    </source>
</evidence>
<dbReference type="EC" id="2.7.13.3" evidence="2"/>
<evidence type="ECO:0000313" key="10">
    <source>
        <dbReference type="EMBL" id="TBV09014.1"/>
    </source>
</evidence>
<organism evidence="9 12">
    <name type="scientific">Phytopseudomonas dryadis</name>
    <dbReference type="NCBI Taxonomy" id="2487520"/>
    <lineage>
        <taxon>Bacteria</taxon>
        <taxon>Pseudomonadati</taxon>
        <taxon>Pseudomonadota</taxon>
        <taxon>Gammaproteobacteria</taxon>
        <taxon>Pseudomonadales</taxon>
        <taxon>Pseudomonadaceae</taxon>
        <taxon>Phytopseudomonas</taxon>
    </lineage>
</organism>
<dbReference type="AlphaFoldDB" id="A0A4Q9R711"/>
<dbReference type="GO" id="GO:0000155">
    <property type="term" value="F:phosphorelay sensor kinase activity"/>
    <property type="evidence" value="ECO:0007669"/>
    <property type="project" value="InterPro"/>
</dbReference>
<name>A0A4Q9R711_9GAMM</name>
<dbReference type="InterPro" id="IPR005467">
    <property type="entry name" value="His_kinase_dom"/>
</dbReference>
<dbReference type="RefSeq" id="WP_131174958.1">
    <property type="nucleotide sequence ID" value="NZ_QJUL01000006.1"/>
</dbReference>
<protein>
    <recommendedName>
        <fullName evidence="2">histidine kinase</fullName>
        <ecNumber evidence="2">2.7.13.3</ecNumber>
    </recommendedName>
</protein>
<evidence type="ECO:0000256" key="1">
    <source>
        <dbReference type="ARBA" id="ARBA00000085"/>
    </source>
</evidence>
<accession>A0A4Q9R711</accession>
<dbReference type="InterPro" id="IPR036890">
    <property type="entry name" value="HATPase_C_sf"/>
</dbReference>
<keyword evidence="5" id="KW-0418">Kinase</keyword>
<dbReference type="PANTHER" id="PTHR43711">
    <property type="entry name" value="TWO-COMPONENT HISTIDINE KINASE"/>
    <property type="match status" value="1"/>
</dbReference>
<dbReference type="Proteomes" id="UP000293172">
    <property type="component" value="Unassembled WGS sequence"/>
</dbReference>
<dbReference type="SUPFAM" id="SSF55874">
    <property type="entry name" value="ATPase domain of HSP90 chaperone/DNA topoisomerase II/histidine kinase"/>
    <property type="match status" value="1"/>
</dbReference>
<dbReference type="CDD" id="cd00075">
    <property type="entry name" value="HATPase"/>
    <property type="match status" value="1"/>
</dbReference>
<comment type="caution">
    <text evidence="9">The sequence shown here is derived from an EMBL/GenBank/DDBJ whole genome shotgun (WGS) entry which is preliminary data.</text>
</comment>
<dbReference type="Gene3D" id="1.10.287.130">
    <property type="match status" value="1"/>
</dbReference>
<dbReference type="Pfam" id="PF02518">
    <property type="entry name" value="HATPase_c"/>
    <property type="match status" value="1"/>
</dbReference>
<dbReference type="EMBL" id="QJUL01000006">
    <property type="protein sequence ID" value="TBU95851.1"/>
    <property type="molecule type" value="Genomic_DNA"/>
</dbReference>
<dbReference type="InterPro" id="IPR036097">
    <property type="entry name" value="HisK_dim/P_sf"/>
</dbReference>
<evidence type="ECO:0000256" key="3">
    <source>
        <dbReference type="ARBA" id="ARBA00022553"/>
    </source>
</evidence>
<evidence type="ECO:0000256" key="5">
    <source>
        <dbReference type="ARBA" id="ARBA00022777"/>
    </source>
</evidence>
<dbReference type="SUPFAM" id="SSF47384">
    <property type="entry name" value="Homodimeric domain of signal transducing histidine kinase"/>
    <property type="match status" value="1"/>
</dbReference>
<sequence>MRTGLIKKPRLRHFTLLVVCVFVLMLGHALYELTELRSDLGRDRGESLAWALSQSSYQAGRLLQALDGEQSSAEDIERLRRTLVADVRLLTQGRPSAFVRQVGVWPDVRRVQAALEAEGVDYLALQREFQRIGGLIMVAERNAHERQRDSRRRVVMQIMMACLGMLMAGAVLCGQLRTARREISCQQGQALALQQMLQRERCARLRYRDVVSLMTHQLRTPLAVIDSSAQRLRRRSSADPQDIEQRSQRIRTAVAQLNRLIERVLDGLRGDEGEGTAMRALCPVRCHWHEVIDEALERLGDTLGRRQIERHGDDVWGSCDRMWCVEILVNLIANAHKYSPEGLPVQVITEIEGQVLRCTVRDFGQGIAPEDRRRIFERFYRGEHAGRSAGLGLGLPIARMLAQWQGGDVCLVEDDEPGTAFSLLLPFAGRAVQREPAASRLEPDRVPAAEGHEPLVR</sequence>
<dbReference type="SMART" id="SM00387">
    <property type="entry name" value="HATPase_c"/>
    <property type="match status" value="1"/>
</dbReference>
<evidence type="ECO:0000259" key="8">
    <source>
        <dbReference type="PROSITE" id="PS50109"/>
    </source>
</evidence>
<reference evidence="11 12" key="1">
    <citation type="submission" date="2018-06" db="EMBL/GenBank/DDBJ databases">
        <title>Three novel Pseudomonas species isolated from symptomatic oak.</title>
        <authorList>
            <person name="Bueno-Gonzalez V."/>
            <person name="Brady C."/>
        </authorList>
    </citation>
    <scope>NUCLEOTIDE SEQUENCE [LARGE SCALE GENOMIC DNA]</scope>
    <source>
        <strain evidence="10 11">P26B</strain>
        <strain evidence="9 12">P6B</strain>
    </source>
</reference>
<feature type="domain" description="Histidine kinase" evidence="8">
    <location>
        <begin position="213"/>
        <end position="429"/>
    </location>
</feature>
<comment type="catalytic activity">
    <reaction evidence="1">
        <text>ATP + protein L-histidine = ADP + protein N-phospho-L-histidine.</text>
        <dbReference type="EC" id="2.7.13.3"/>
    </reaction>
</comment>
<dbReference type="EMBL" id="QJUM01000003">
    <property type="protein sequence ID" value="TBV09014.1"/>
    <property type="molecule type" value="Genomic_DNA"/>
</dbReference>
<dbReference type="InterPro" id="IPR003661">
    <property type="entry name" value="HisK_dim/P_dom"/>
</dbReference>
<keyword evidence="3" id="KW-0597">Phosphoprotein</keyword>
<evidence type="ECO:0000313" key="9">
    <source>
        <dbReference type="EMBL" id="TBU95851.1"/>
    </source>
</evidence>
<dbReference type="InterPro" id="IPR050736">
    <property type="entry name" value="Sensor_HK_Regulatory"/>
</dbReference>
<feature type="compositionally biased region" description="Basic and acidic residues" evidence="7">
    <location>
        <begin position="441"/>
        <end position="457"/>
    </location>
</feature>
<evidence type="ECO:0000256" key="6">
    <source>
        <dbReference type="ARBA" id="ARBA00023012"/>
    </source>
</evidence>
<feature type="region of interest" description="Disordered" evidence="7">
    <location>
        <begin position="436"/>
        <end position="457"/>
    </location>
</feature>
<dbReference type="CDD" id="cd00082">
    <property type="entry name" value="HisKA"/>
    <property type="match status" value="1"/>
</dbReference>
<evidence type="ECO:0000256" key="7">
    <source>
        <dbReference type="SAM" id="MobiDB-lite"/>
    </source>
</evidence>